<dbReference type="Proteomes" id="UP001227268">
    <property type="component" value="Unassembled WGS sequence"/>
</dbReference>
<comment type="caution">
    <text evidence="1">The sequence shown here is derived from an EMBL/GenBank/DDBJ whole genome shotgun (WGS) entry which is preliminary data.</text>
</comment>
<organism evidence="1 2">
    <name type="scientific">Naganishia friedmannii</name>
    <dbReference type="NCBI Taxonomy" id="89922"/>
    <lineage>
        <taxon>Eukaryota</taxon>
        <taxon>Fungi</taxon>
        <taxon>Dikarya</taxon>
        <taxon>Basidiomycota</taxon>
        <taxon>Agaricomycotina</taxon>
        <taxon>Tremellomycetes</taxon>
        <taxon>Filobasidiales</taxon>
        <taxon>Filobasidiaceae</taxon>
        <taxon>Naganishia</taxon>
    </lineage>
</organism>
<reference evidence="1" key="1">
    <citation type="submission" date="2023-04" db="EMBL/GenBank/DDBJ databases">
        <title>Draft Genome sequencing of Naganishia species isolated from polar environments using Oxford Nanopore Technology.</title>
        <authorList>
            <person name="Leo P."/>
            <person name="Venkateswaran K."/>
        </authorList>
    </citation>
    <scope>NUCLEOTIDE SEQUENCE</scope>
    <source>
        <strain evidence="1">MNA-CCFEE 5423</strain>
    </source>
</reference>
<accession>A0ACC2V9E1</accession>
<dbReference type="EMBL" id="JASBWT010000021">
    <property type="protein sequence ID" value="KAJ9095594.1"/>
    <property type="molecule type" value="Genomic_DNA"/>
</dbReference>
<proteinExistence type="predicted"/>
<evidence type="ECO:0000313" key="1">
    <source>
        <dbReference type="EMBL" id="KAJ9095594.1"/>
    </source>
</evidence>
<protein>
    <submittedName>
        <fullName evidence="1">Uncharacterized protein</fullName>
    </submittedName>
</protein>
<gene>
    <name evidence="1" type="ORF">QFC21_005465</name>
</gene>
<evidence type="ECO:0000313" key="2">
    <source>
        <dbReference type="Proteomes" id="UP001227268"/>
    </source>
</evidence>
<keyword evidence="2" id="KW-1185">Reference proteome</keyword>
<name>A0ACC2V9E1_9TREE</name>
<sequence>MQGGGRMSPLHHSHIGESLLHSAQHHGPDSELRDALQRVARDLEYKTQRQKHHEGQGMHSEGTRKDNIGHDAEDIQVEDILDHAALEAIQGDDMATFQSSTSQPDASLRGEVNIRQLAVDPHLVPTGDFQARVQSRTPSLRSVSTDETSKIMLASLKCIPSMGFMKFLDDWLEARGLKAADAPSPVVEDWTSLESDQRSRHEARARFRVNMQRSGKTSDEADHQSTTSHSGTSAIKPRRASSRHDTTADADEKAASMIGRTFSETEKIHIGDVVNNIVQELDVLYQSTGTNYLLLSAPVFQAPDDFPVLAHSPPAASFWQSLRGGPGTNLTKFLALSHPAVTSRRLAIPTGARSLDVKSRLNASMRQMIREASNVADAEMKWTRPESLVQIYGVKIIGWPMGSPGSEDEMVPMRNPSNNSVAQNKLLLQRIEDGVLRVEVASDEDRMDVTGVNDSHLDHQEAPARSHSGVSDSSRSVLPLENDSSLHVEGEEVYEDATASELLDRASDSVRRGPGRPPKLRGIVPSSRSKYRSKSLLTLNPDGSIRPGGLDGKRKPGRPRKTVTNTPVNVPLASTRFEYHLHQQRPTRDQRVPPEDQVEAEDAVEEPVDPQSLYIQQEELGEASSEVAMAIIGPSLENAGEADESQYTTDTVLHNEQQRENGVHQQSHSDHLPSPLDQALSHIEYYQVTGPNFDNHSSHEVPVSTSHNLSNIAPHFPLPPPEEVHVGSHHTSIHEEQEYISDFTTRMPTINPYNTHFAHATDQGDVEHEPWHEQRDSEDASTESADGGRPVEQVSLRDIQNHDLHVEDNPDIVDGIDMEAAFGNHELSSADSLSDRSDIGDMSDAHMRAYLVSQPPLLHQNDGDNMAEQSGKRKVDEMGHEGSLDDNELMDGITKRSKHD</sequence>